<dbReference type="AlphaFoldDB" id="A0A2K1R027"/>
<dbReference type="GO" id="GO:0016787">
    <property type="term" value="F:hydrolase activity"/>
    <property type="evidence" value="ECO:0007669"/>
    <property type="project" value="InterPro"/>
</dbReference>
<sequence>MAAAEYYDPSFKLPANYQQYLNQRAGSENEEAASAKYQQHFASGAHPNQSTSKPAGAKSGGGLGDMALSAGMAMLSGKKSKVGSTSGGSGKVGMGALVGGLGGMGLGGVMDKKKMEKGGYEVHAQEVGSESEEESEEEGDEEDEDEGRGSGSGSDEDEEEEEEEEEEGSDEDEDGDGSGTSTYFAYPSSKQTDKAILLLSDVMGHKFPNAQLIADQFAANGYFVMMPDLFHGDPLPLNRPPDFDIMKWLGGPPGHKTDRVDPVVEASIKELKEKHGVKKIAAVGYCFGAKYVARFMAEGKGIDVGYMAHPSFVDAEELKAITGPLSISAAETDQIFPAEKRHESEVILKDSKLPYQINLYSHVEHGFAVRTDISDKQKKFAKELAFEQAVAWFNFYL</sequence>
<evidence type="ECO:0000256" key="1">
    <source>
        <dbReference type="SAM" id="MobiDB-lite"/>
    </source>
</evidence>
<dbReference type="EMBL" id="NKHZ01000022">
    <property type="protein sequence ID" value="PNS20626.1"/>
    <property type="molecule type" value="Genomic_DNA"/>
</dbReference>
<dbReference type="InParanoid" id="A0A2K1R027"/>
<name>A0A2K1R027_9PEZI</name>
<feature type="compositionally biased region" description="Acidic residues" evidence="1">
    <location>
        <begin position="154"/>
        <end position="176"/>
    </location>
</feature>
<gene>
    <name evidence="3" type="ORF">CAC42_353</name>
</gene>
<evidence type="ECO:0000313" key="4">
    <source>
        <dbReference type="Proteomes" id="UP000243797"/>
    </source>
</evidence>
<comment type="caution">
    <text evidence="3">The sequence shown here is derived from an EMBL/GenBank/DDBJ whole genome shotgun (WGS) entry which is preliminary data.</text>
</comment>
<dbReference type="OrthoDB" id="17560at2759"/>
<feature type="compositionally biased region" description="Polar residues" evidence="1">
    <location>
        <begin position="43"/>
        <end position="53"/>
    </location>
</feature>
<feature type="region of interest" description="Disordered" evidence="1">
    <location>
        <begin position="117"/>
        <end position="186"/>
    </location>
</feature>
<evidence type="ECO:0000313" key="3">
    <source>
        <dbReference type="EMBL" id="PNS20626.1"/>
    </source>
</evidence>
<evidence type="ECO:0000259" key="2">
    <source>
        <dbReference type="Pfam" id="PF01738"/>
    </source>
</evidence>
<reference evidence="3 4" key="1">
    <citation type="submission" date="2017-06" db="EMBL/GenBank/DDBJ databases">
        <title>Draft genome sequence of a variant of Elsinoe murrayae.</title>
        <authorList>
            <person name="Cheng Q."/>
        </authorList>
    </citation>
    <scope>NUCLEOTIDE SEQUENCE [LARGE SCALE GENOMIC DNA]</scope>
    <source>
        <strain evidence="3 4">CQ-2017a</strain>
    </source>
</reference>
<dbReference type="Gene3D" id="3.40.50.1820">
    <property type="entry name" value="alpha/beta hydrolase"/>
    <property type="match status" value="1"/>
</dbReference>
<dbReference type="PANTHER" id="PTHR17630:SF44">
    <property type="entry name" value="PROTEIN AIM2"/>
    <property type="match status" value="1"/>
</dbReference>
<accession>A0A2K1R027</accession>
<dbReference type="Proteomes" id="UP000243797">
    <property type="component" value="Unassembled WGS sequence"/>
</dbReference>
<feature type="domain" description="Dienelactone hydrolase" evidence="2">
    <location>
        <begin position="182"/>
        <end position="396"/>
    </location>
</feature>
<dbReference type="FunCoup" id="A0A2K1R027">
    <property type="interactions" value="238"/>
</dbReference>
<dbReference type="STRING" id="2082308.A0A2K1R027"/>
<dbReference type="PANTHER" id="PTHR17630">
    <property type="entry name" value="DIENELACTONE HYDROLASE"/>
    <property type="match status" value="1"/>
</dbReference>
<dbReference type="Pfam" id="PF01738">
    <property type="entry name" value="DLH"/>
    <property type="match status" value="1"/>
</dbReference>
<dbReference type="InterPro" id="IPR002925">
    <property type="entry name" value="Dienelactn_hydro"/>
</dbReference>
<protein>
    <submittedName>
        <fullName evidence="3">Protein AIM2</fullName>
    </submittedName>
</protein>
<proteinExistence type="predicted"/>
<dbReference type="SUPFAM" id="SSF53474">
    <property type="entry name" value="alpha/beta-Hydrolases"/>
    <property type="match status" value="1"/>
</dbReference>
<keyword evidence="4" id="KW-1185">Reference proteome</keyword>
<feature type="region of interest" description="Disordered" evidence="1">
    <location>
        <begin position="43"/>
        <end position="63"/>
    </location>
</feature>
<feature type="compositionally biased region" description="Acidic residues" evidence="1">
    <location>
        <begin position="129"/>
        <end position="146"/>
    </location>
</feature>
<dbReference type="InterPro" id="IPR029058">
    <property type="entry name" value="AB_hydrolase_fold"/>
</dbReference>
<organism evidence="3 4">
    <name type="scientific">Sphaceloma murrayae</name>
    <dbReference type="NCBI Taxonomy" id="2082308"/>
    <lineage>
        <taxon>Eukaryota</taxon>
        <taxon>Fungi</taxon>
        <taxon>Dikarya</taxon>
        <taxon>Ascomycota</taxon>
        <taxon>Pezizomycotina</taxon>
        <taxon>Dothideomycetes</taxon>
        <taxon>Dothideomycetidae</taxon>
        <taxon>Myriangiales</taxon>
        <taxon>Elsinoaceae</taxon>
        <taxon>Sphaceloma</taxon>
    </lineage>
</organism>